<sequence>MSKPAPAPSAPAKPRNVNCSDFRTQAEAQAWFNRYYPYYGDVAGLDRDHDGKACEALP</sequence>
<dbReference type="InterPro" id="IPR008613">
    <property type="entry name" value="Excalibur_Ca-bd_domain"/>
</dbReference>
<evidence type="ECO:0000313" key="3">
    <source>
        <dbReference type="Proteomes" id="UP000429644"/>
    </source>
</evidence>
<name>A0A7J9UT34_9MICO</name>
<dbReference type="EMBL" id="WHPD01000702">
    <property type="protein sequence ID" value="MPV87662.1"/>
    <property type="molecule type" value="Genomic_DNA"/>
</dbReference>
<feature type="domain" description="Excalibur calcium-binding" evidence="1">
    <location>
        <begin position="15"/>
        <end position="55"/>
    </location>
</feature>
<dbReference type="AlphaFoldDB" id="A0A7J9UT34"/>
<evidence type="ECO:0000259" key="1">
    <source>
        <dbReference type="SMART" id="SM00894"/>
    </source>
</evidence>
<organism evidence="2 3">
    <name type="scientific">Georgenia ruanii</name>
    <dbReference type="NCBI Taxonomy" id="348442"/>
    <lineage>
        <taxon>Bacteria</taxon>
        <taxon>Bacillati</taxon>
        <taxon>Actinomycetota</taxon>
        <taxon>Actinomycetes</taxon>
        <taxon>Micrococcales</taxon>
        <taxon>Bogoriellaceae</taxon>
        <taxon>Georgenia</taxon>
    </lineage>
</organism>
<proteinExistence type="predicted"/>
<gene>
    <name evidence="2" type="ORF">GB882_03205</name>
</gene>
<dbReference type="Pfam" id="PF05901">
    <property type="entry name" value="Excalibur"/>
    <property type="match status" value="1"/>
</dbReference>
<comment type="caution">
    <text evidence="2">The sequence shown here is derived from an EMBL/GenBank/DDBJ whole genome shotgun (WGS) entry which is preliminary data.</text>
</comment>
<dbReference type="SMART" id="SM00894">
    <property type="entry name" value="Excalibur"/>
    <property type="match status" value="1"/>
</dbReference>
<dbReference type="Proteomes" id="UP000429644">
    <property type="component" value="Unassembled WGS sequence"/>
</dbReference>
<protein>
    <recommendedName>
        <fullName evidence="1">Excalibur calcium-binding domain-containing protein</fullName>
    </recommendedName>
</protein>
<accession>A0A7J9UT34</accession>
<keyword evidence="3" id="KW-1185">Reference proteome</keyword>
<evidence type="ECO:0000313" key="2">
    <source>
        <dbReference type="EMBL" id="MPV87662.1"/>
    </source>
</evidence>
<reference evidence="2 3" key="1">
    <citation type="submission" date="2019-10" db="EMBL/GenBank/DDBJ databases">
        <title>Georgenia wutianyii sp. nov. and Georgenia yuyongxinii sp. nov. isolated from plateau pika (Ochotona curzoniae) in the Qinghai-Tibet plateau of China.</title>
        <authorList>
            <person name="Tian Z."/>
        </authorList>
    </citation>
    <scope>NUCLEOTIDE SEQUENCE [LARGE SCALE GENOMIC DNA]</scope>
    <source>
        <strain evidence="2 3">JCM 15130</strain>
    </source>
</reference>